<keyword evidence="1" id="KW-0175">Coiled coil</keyword>
<evidence type="ECO:0000313" key="3">
    <source>
        <dbReference type="Proteomes" id="UP001153636"/>
    </source>
</evidence>
<reference evidence="2" key="1">
    <citation type="submission" date="2022-01" db="EMBL/GenBank/DDBJ databases">
        <authorList>
            <person name="King R."/>
        </authorList>
    </citation>
    <scope>NUCLEOTIDE SEQUENCE</scope>
</reference>
<dbReference type="EMBL" id="OV651821">
    <property type="protein sequence ID" value="CAH1115826.1"/>
    <property type="molecule type" value="Genomic_DNA"/>
</dbReference>
<accession>A0A9P0DCE3</accession>
<dbReference type="Proteomes" id="UP001153636">
    <property type="component" value="Chromosome 9"/>
</dbReference>
<proteinExistence type="predicted"/>
<evidence type="ECO:0000313" key="2">
    <source>
        <dbReference type="EMBL" id="CAH1115826.1"/>
    </source>
</evidence>
<organism evidence="2 3">
    <name type="scientific">Psylliodes chrysocephalus</name>
    <dbReference type="NCBI Taxonomy" id="3402493"/>
    <lineage>
        <taxon>Eukaryota</taxon>
        <taxon>Metazoa</taxon>
        <taxon>Ecdysozoa</taxon>
        <taxon>Arthropoda</taxon>
        <taxon>Hexapoda</taxon>
        <taxon>Insecta</taxon>
        <taxon>Pterygota</taxon>
        <taxon>Neoptera</taxon>
        <taxon>Endopterygota</taxon>
        <taxon>Coleoptera</taxon>
        <taxon>Polyphaga</taxon>
        <taxon>Cucujiformia</taxon>
        <taxon>Chrysomeloidea</taxon>
        <taxon>Chrysomelidae</taxon>
        <taxon>Galerucinae</taxon>
        <taxon>Alticini</taxon>
        <taxon>Psylliodes</taxon>
    </lineage>
</organism>
<dbReference type="OrthoDB" id="6782207at2759"/>
<keyword evidence="3" id="KW-1185">Reference proteome</keyword>
<protein>
    <submittedName>
        <fullName evidence="2">Uncharacterized protein</fullName>
    </submittedName>
</protein>
<sequence>MTEAVIKKLLEENSKKLIDVMESNKTELKNALSSCETRLQSSIELESKKVRDLEEENFKLKNKVEQLEITLKRNNIIIFGLKKTNNTINLNFIIDIINKLFDISLIDSDISNFYSLGRDLNAPLKIEFCSYLKKKSILLNSNKLKNTGVFVADDLTELQRAQYKQLKEYLLKYMEEGKHCFIRGNKLILENTSYSLDDLDSLKTQKIDSAPSTPGSSSDPFNIQLEDKPTKQAVAANSTISKLDKLGKVHQVPVVKKTTRSTSKQ</sequence>
<evidence type="ECO:0000256" key="1">
    <source>
        <dbReference type="SAM" id="Coils"/>
    </source>
</evidence>
<dbReference type="AlphaFoldDB" id="A0A9P0DCE3"/>
<gene>
    <name evidence="2" type="ORF">PSYICH_LOCUS15287</name>
</gene>
<name>A0A9P0DCE3_9CUCU</name>
<feature type="coiled-coil region" evidence="1">
    <location>
        <begin position="18"/>
        <end position="70"/>
    </location>
</feature>